<dbReference type="GO" id="GO:0005739">
    <property type="term" value="C:mitochondrion"/>
    <property type="evidence" value="ECO:0007669"/>
    <property type="project" value="UniProtKB-SubCell"/>
</dbReference>
<dbReference type="GeneID" id="39977875"/>
<protein>
    <recommendedName>
        <fullName evidence="4">Oxidation resistance protein 1</fullName>
    </recommendedName>
</protein>
<dbReference type="PANTHER" id="PTHR23354:SF62">
    <property type="entry name" value="MUSTARD, ISOFORM V"/>
    <property type="match status" value="1"/>
</dbReference>
<dbReference type="PANTHER" id="PTHR23354">
    <property type="entry name" value="NUCLEOLAR PROTEIN 7/ESTROGEN RECEPTOR COACTIVATOR-RELATED"/>
    <property type="match status" value="1"/>
</dbReference>
<dbReference type="AlphaFoldDB" id="A0A1J4MJ39"/>
<comment type="subcellular location">
    <subcellularLocation>
        <location evidence="1">Mitochondrion</location>
    </subcellularLocation>
</comment>
<dbReference type="OrthoDB" id="289228at2759"/>
<evidence type="ECO:0000313" key="7">
    <source>
        <dbReference type="Proteomes" id="UP000186176"/>
    </source>
</evidence>
<dbReference type="RefSeq" id="XP_028875433.1">
    <property type="nucleotide sequence ID" value="XM_029018096.1"/>
</dbReference>
<dbReference type="SMART" id="SM00584">
    <property type="entry name" value="TLDc"/>
    <property type="match status" value="1"/>
</dbReference>
<organism evidence="6 7">
    <name type="scientific">Cryptosporidium ubiquitum</name>
    <dbReference type="NCBI Taxonomy" id="857276"/>
    <lineage>
        <taxon>Eukaryota</taxon>
        <taxon>Sar</taxon>
        <taxon>Alveolata</taxon>
        <taxon>Apicomplexa</taxon>
        <taxon>Conoidasida</taxon>
        <taxon>Coccidia</taxon>
        <taxon>Eucoccidiorida</taxon>
        <taxon>Eimeriorina</taxon>
        <taxon>Cryptosporidiidae</taxon>
        <taxon>Cryptosporidium</taxon>
    </lineage>
</organism>
<comment type="similarity">
    <text evidence="2">Belongs to the OXR1 family.</text>
</comment>
<name>A0A1J4MJ39_9CRYT</name>
<proteinExistence type="inferred from homology"/>
<accession>A0A1J4MJ39</accession>
<keyword evidence="3" id="KW-0496">Mitochondrion</keyword>
<dbReference type="InterPro" id="IPR006571">
    <property type="entry name" value="TLDc_dom"/>
</dbReference>
<dbReference type="VEuPathDB" id="CryptoDB:cubi_01084"/>
<feature type="domain" description="TLDc" evidence="5">
    <location>
        <begin position="286"/>
        <end position="490"/>
    </location>
</feature>
<evidence type="ECO:0000256" key="2">
    <source>
        <dbReference type="ARBA" id="ARBA00009540"/>
    </source>
</evidence>
<dbReference type="Proteomes" id="UP000186176">
    <property type="component" value="Unassembled WGS sequence"/>
</dbReference>
<evidence type="ECO:0000256" key="4">
    <source>
        <dbReference type="ARBA" id="ARBA00040604"/>
    </source>
</evidence>
<evidence type="ECO:0000313" key="6">
    <source>
        <dbReference type="EMBL" id="OII74240.1"/>
    </source>
</evidence>
<dbReference type="Pfam" id="PF07534">
    <property type="entry name" value="TLD"/>
    <property type="match status" value="1"/>
</dbReference>
<dbReference type="EMBL" id="LRBP01000012">
    <property type="protein sequence ID" value="OII74240.1"/>
    <property type="molecule type" value="Genomic_DNA"/>
</dbReference>
<comment type="caution">
    <text evidence="6">The sequence shown here is derived from an EMBL/GenBank/DDBJ whole genome shotgun (WGS) entry which is preliminary data.</text>
</comment>
<keyword evidence="7" id="KW-1185">Reference proteome</keyword>
<evidence type="ECO:0000256" key="3">
    <source>
        <dbReference type="ARBA" id="ARBA00023128"/>
    </source>
</evidence>
<reference evidence="6 7" key="1">
    <citation type="submission" date="2016-10" db="EMBL/GenBank/DDBJ databases">
        <title>Reductive evolution of mitochondrial metabolism and differential evolution of invasion-related proteins in Cryptosporidium.</title>
        <authorList>
            <person name="Liu S."/>
            <person name="Roellig D.M."/>
            <person name="Guo Y."/>
            <person name="Li N."/>
            <person name="Frace M.A."/>
            <person name="Tang K."/>
            <person name="Zhang L."/>
            <person name="Feng Y."/>
            <person name="Xiao L."/>
        </authorList>
    </citation>
    <scope>NUCLEOTIDE SEQUENCE [LARGE SCALE GENOMIC DNA]</scope>
    <source>
        <strain evidence="6">39726</strain>
    </source>
</reference>
<evidence type="ECO:0000259" key="5">
    <source>
        <dbReference type="PROSITE" id="PS51886"/>
    </source>
</evidence>
<evidence type="ECO:0000256" key="1">
    <source>
        <dbReference type="ARBA" id="ARBA00004173"/>
    </source>
</evidence>
<sequence>MGNIKSTEEDKLLGSRNIGGICNNYSWCDLDHAEIRKIGNIFGINDLKVENIKKDFNIDLNLIKNRFPVILQRFYLDLFDFYCKDDLGKINLIDFIKFMNSILYCNKRGIINIISEYIILHISDELDLLRIILSIVYFEINFLLCDSSDSLTFLESYDNERHYLSSLGSCLDFESIVQDYYKKKTAISYSNISSIDSISEFIQECLPLFTFFMKLAIRVHFGMISHPNNVQNTFSGDSNIIQSESKQSHSIENYEKRDCQKNCPSGRCTCSQNLFKLNCWIDDNSRILSTEHCCILRCQYFGETSGGECLTLFQPWNLLYASWKHGLSLHRLVSLIEGYSSHVLLLIRTTDNCIFGAVCTGDWKEGNGKYCGDETCFLISLRPIFSIIGQSGKGRNFMYINTKYDFSPKGIGFGGEPEYSRLWLDSTLGAGTCMKSDLTYNTGMLYWPNDKSGKRNSCLLLGTPYSEENDESTTEINKFSVADIEVWGLGGRNILKEYLEIKATSNYFKQERKVIDKSKFIKSEFDKEYLLGNTYSKSNTHSFN</sequence>
<gene>
    <name evidence="6" type="ORF">cubi_01084</name>
</gene>
<dbReference type="PROSITE" id="PS51886">
    <property type="entry name" value="TLDC"/>
    <property type="match status" value="1"/>
</dbReference>